<dbReference type="CDD" id="cd08022">
    <property type="entry name" value="M28_PSMA_like"/>
    <property type="match status" value="1"/>
</dbReference>
<evidence type="ECO:0000259" key="4">
    <source>
        <dbReference type="Pfam" id="PF04253"/>
    </source>
</evidence>
<accession>A0A8H6VPK3</accession>
<feature type="region of interest" description="Disordered" evidence="2">
    <location>
        <begin position="265"/>
        <end position="291"/>
    </location>
</feature>
<protein>
    <submittedName>
        <fullName evidence="6">Putative glutamate carboxypeptidase</fullName>
    </submittedName>
</protein>
<dbReference type="InterPro" id="IPR007484">
    <property type="entry name" value="Peptidase_M28"/>
</dbReference>
<keyword evidence="7" id="KW-1185">Reference proteome</keyword>
<dbReference type="SUPFAM" id="SSF47672">
    <property type="entry name" value="Transferrin receptor-like dimerisation domain"/>
    <property type="match status" value="1"/>
</dbReference>
<dbReference type="CDD" id="cd02121">
    <property type="entry name" value="PA_GCPII_like"/>
    <property type="match status" value="1"/>
</dbReference>
<dbReference type="InterPro" id="IPR007365">
    <property type="entry name" value="TFR-like_dimer_dom"/>
</dbReference>
<dbReference type="Pfam" id="PF04253">
    <property type="entry name" value="TFR_dimer"/>
    <property type="match status" value="1"/>
</dbReference>
<dbReference type="PANTHER" id="PTHR10404">
    <property type="entry name" value="N-ACETYLATED-ALPHA-LINKED ACIDIC DIPEPTIDASE"/>
    <property type="match status" value="1"/>
</dbReference>
<dbReference type="Gene3D" id="3.50.30.30">
    <property type="match status" value="1"/>
</dbReference>
<dbReference type="Gene3D" id="3.40.630.10">
    <property type="entry name" value="Zn peptidases"/>
    <property type="match status" value="1"/>
</dbReference>
<proteinExistence type="inferred from homology"/>
<dbReference type="InterPro" id="IPR036757">
    <property type="entry name" value="TFR-like_dimer_dom_sf"/>
</dbReference>
<evidence type="ECO:0000256" key="2">
    <source>
        <dbReference type="SAM" id="MobiDB-lite"/>
    </source>
</evidence>
<evidence type="ECO:0000256" key="1">
    <source>
        <dbReference type="ARBA" id="ARBA00005634"/>
    </source>
</evidence>
<evidence type="ECO:0000313" key="6">
    <source>
        <dbReference type="EMBL" id="KAF7197862.1"/>
    </source>
</evidence>
<dbReference type="SUPFAM" id="SSF52025">
    <property type="entry name" value="PA domain"/>
    <property type="match status" value="1"/>
</dbReference>
<dbReference type="PANTHER" id="PTHR10404:SF46">
    <property type="entry name" value="VACUOLAR PROTEIN SORTING-ASSOCIATED PROTEIN 70"/>
    <property type="match status" value="1"/>
</dbReference>
<gene>
    <name evidence="6" type="ORF">HII31_00951</name>
</gene>
<dbReference type="Proteomes" id="UP000660729">
    <property type="component" value="Unassembled WGS sequence"/>
</dbReference>
<name>A0A8H6VPK3_9PEZI</name>
<keyword evidence="6" id="KW-0645">Protease</keyword>
<dbReference type="InterPro" id="IPR046450">
    <property type="entry name" value="PA_dom_sf"/>
</dbReference>
<comment type="caution">
    <text evidence="6">The sequence shown here is derived from an EMBL/GenBank/DDBJ whole genome shotgun (WGS) entry which is preliminary data.</text>
</comment>
<keyword evidence="6" id="KW-0121">Carboxypeptidase</keyword>
<dbReference type="EMBL" id="JABCIY010000007">
    <property type="protein sequence ID" value="KAF7197862.1"/>
    <property type="molecule type" value="Genomic_DNA"/>
</dbReference>
<dbReference type="SUPFAM" id="SSF53187">
    <property type="entry name" value="Zn-dependent exopeptidases"/>
    <property type="match status" value="1"/>
</dbReference>
<evidence type="ECO:0000259" key="5">
    <source>
        <dbReference type="Pfam" id="PF04389"/>
    </source>
</evidence>
<feature type="compositionally biased region" description="Basic and acidic residues" evidence="2">
    <location>
        <begin position="280"/>
        <end position="289"/>
    </location>
</feature>
<sequence length="728" mass="79348">MSLFRYAALAAGLSILAGVHGCQRERHFYSHQHTKRQASPVPELTPDEALIISSFDNNSISDWSYYYTHGDHLAGRNRSQAQWTADRWAEAGFESRLDSYHVFLDYPVSKSLTVTWPNGTSYTPSLEEAVLEEDDVTGWENRIPTFHGYSFSGSASAEYVYVGRGQKVDFERLVALGVPLEGKIALSRYGGPFRGLKVKNAQVSRSRLELQSTTDHVSQDYGMIGAVLFTDPGDDGNVTVAKGVAAYPDGPARNPTSVQRGSVQFLSTYPGDPTTPGYPSREDSPRADKSVVTPQIPSIPISYAEAQPILAALDGYGTAGAEVNRSMWVGALNATYSTGPAPGVTIDMSNLMEDAYTDIWNAIGVVNGTNSNETIIIGNHRDAWLIGGAADPNSGTAVIVELGRVLGKLISQGWQPKRNIVLCSWDAEEYGLVGSTEWVEEYIPWIKDTVVSYLNIDVGASGPRPGISATPELHSIAVETMKKVIWPAMGGNETMYDVWMDDTRGEIGVLGSGSDYTAFVHRGIAAIDMGSDPGPGDPIYHYHSNYDSYHWMANFGDPGFLVHKAMGQYLSLLAYHLASEDLLPLQPTNYADQMDVYYQNLQYAIGNATQEDSLDTGALRTAIDTFRVQATEAADLATQALDSNDESLLQVVNRKYRDFQRGFASQGGLPTREFYQHLIFAPGLDTGYAPVTFPAITEAIEAGNFSLAGEWVVKTARAIEVAGNILKT</sequence>
<evidence type="ECO:0000256" key="3">
    <source>
        <dbReference type="SAM" id="SignalP"/>
    </source>
</evidence>
<feature type="signal peptide" evidence="3">
    <location>
        <begin position="1"/>
        <end position="21"/>
    </location>
</feature>
<feature type="domain" description="Peptidase M28" evidence="5">
    <location>
        <begin position="361"/>
        <end position="549"/>
    </location>
</feature>
<evidence type="ECO:0000313" key="7">
    <source>
        <dbReference type="Proteomes" id="UP000660729"/>
    </source>
</evidence>
<dbReference type="Pfam" id="PF04389">
    <property type="entry name" value="Peptidase_M28"/>
    <property type="match status" value="1"/>
</dbReference>
<dbReference type="AlphaFoldDB" id="A0A8H6VPK3"/>
<feature type="domain" description="Transferrin receptor-like dimerisation" evidence="4">
    <location>
        <begin position="615"/>
        <end position="727"/>
    </location>
</feature>
<dbReference type="GO" id="GO:0004180">
    <property type="term" value="F:carboxypeptidase activity"/>
    <property type="evidence" value="ECO:0007669"/>
    <property type="project" value="UniProtKB-KW"/>
</dbReference>
<keyword evidence="6" id="KW-0378">Hydrolase</keyword>
<comment type="similarity">
    <text evidence="1">Belongs to the peptidase M28 family. M28B subfamily.</text>
</comment>
<organism evidence="6 7">
    <name type="scientific">Pseudocercospora fuligena</name>
    <dbReference type="NCBI Taxonomy" id="685502"/>
    <lineage>
        <taxon>Eukaryota</taxon>
        <taxon>Fungi</taxon>
        <taxon>Dikarya</taxon>
        <taxon>Ascomycota</taxon>
        <taxon>Pezizomycotina</taxon>
        <taxon>Dothideomycetes</taxon>
        <taxon>Dothideomycetidae</taxon>
        <taxon>Mycosphaerellales</taxon>
        <taxon>Mycosphaerellaceae</taxon>
        <taxon>Pseudocercospora</taxon>
    </lineage>
</organism>
<keyword evidence="3" id="KW-0732">Signal</keyword>
<dbReference type="FunFam" id="3.40.630.10:FF:000101">
    <property type="entry name" value="N-acetylated alpha-linked acidic dipeptidase like 1"/>
    <property type="match status" value="1"/>
</dbReference>
<feature type="compositionally biased region" description="Low complexity" evidence="2">
    <location>
        <begin position="268"/>
        <end position="279"/>
    </location>
</feature>
<dbReference type="InterPro" id="IPR039373">
    <property type="entry name" value="Peptidase_M28B"/>
</dbReference>
<dbReference type="OrthoDB" id="5841748at2759"/>
<feature type="chain" id="PRO_5034152882" evidence="3">
    <location>
        <begin position="22"/>
        <end position="728"/>
    </location>
</feature>
<reference evidence="6" key="1">
    <citation type="submission" date="2020-04" db="EMBL/GenBank/DDBJ databases">
        <title>Draft genome resource of the tomato pathogen Pseudocercospora fuligena.</title>
        <authorList>
            <person name="Zaccaron A."/>
        </authorList>
    </citation>
    <scope>NUCLEOTIDE SEQUENCE</scope>
    <source>
        <strain evidence="6">PF001</strain>
    </source>
</reference>
<dbReference type="Gene3D" id="1.20.930.40">
    <property type="entry name" value="Transferrin receptor-like, dimerisation domain"/>
    <property type="match status" value="1"/>
</dbReference>